<evidence type="ECO:0000313" key="6">
    <source>
        <dbReference type="EMBL" id="KAK0155746.1"/>
    </source>
</evidence>
<dbReference type="PANTHER" id="PTHR11861">
    <property type="entry name" value="MELANOCYTE PROTEIN PMEL 17-RELATED"/>
    <property type="match status" value="1"/>
</dbReference>
<feature type="transmembrane region" description="Helical" evidence="4">
    <location>
        <begin position="272"/>
        <end position="293"/>
    </location>
</feature>
<dbReference type="Gene3D" id="2.60.40.10">
    <property type="entry name" value="Immunoglobulins"/>
    <property type="match status" value="1"/>
</dbReference>
<dbReference type="AlphaFoldDB" id="A0AA47P988"/>
<evidence type="ECO:0000256" key="2">
    <source>
        <dbReference type="ARBA" id="ARBA00023180"/>
    </source>
</evidence>
<keyword evidence="1" id="KW-0732">Signal</keyword>
<feature type="domain" description="PKD" evidence="5">
    <location>
        <begin position="103"/>
        <end position="149"/>
    </location>
</feature>
<dbReference type="Proteomes" id="UP001174136">
    <property type="component" value="Unassembled WGS sequence"/>
</dbReference>
<evidence type="ECO:0000256" key="1">
    <source>
        <dbReference type="ARBA" id="ARBA00022729"/>
    </source>
</evidence>
<proteinExistence type="predicted"/>
<evidence type="ECO:0000256" key="3">
    <source>
        <dbReference type="SAM" id="MobiDB-lite"/>
    </source>
</evidence>
<keyword evidence="7" id="KW-1185">Reference proteome</keyword>
<dbReference type="SUPFAM" id="SSF49299">
    <property type="entry name" value="PKD domain"/>
    <property type="match status" value="1"/>
</dbReference>
<keyword evidence="4" id="KW-0472">Membrane</keyword>
<comment type="caution">
    <text evidence="6">The sequence shown here is derived from an EMBL/GenBank/DDBJ whole genome shotgun (WGS) entry which is preliminary data.</text>
</comment>
<evidence type="ECO:0000259" key="5">
    <source>
        <dbReference type="PROSITE" id="PS50093"/>
    </source>
</evidence>
<reference evidence="6" key="1">
    <citation type="journal article" date="2023" name="Front. Mar. Sci.">
        <title>A new Merluccius polli reference genome to investigate the effects of global change in West African waters.</title>
        <authorList>
            <person name="Mateo J.L."/>
            <person name="Blanco-Fernandez C."/>
            <person name="Garcia-Vazquez E."/>
            <person name="Machado-Schiaffino G."/>
        </authorList>
    </citation>
    <scope>NUCLEOTIDE SEQUENCE</scope>
    <source>
        <strain evidence="6">C29</strain>
        <tissue evidence="6">Fin</tissue>
    </source>
</reference>
<dbReference type="Pfam" id="PF18911">
    <property type="entry name" value="PKD_4"/>
    <property type="match status" value="1"/>
</dbReference>
<protein>
    <submittedName>
        <fullName evidence="6">Transmembrane protein 130</fullName>
    </submittedName>
</protein>
<gene>
    <name evidence="6" type="primary">TMEM130</name>
    <name evidence="6" type="ORF">N1851_001761</name>
</gene>
<dbReference type="GO" id="GO:0005886">
    <property type="term" value="C:plasma membrane"/>
    <property type="evidence" value="ECO:0007669"/>
    <property type="project" value="TreeGrafter"/>
</dbReference>
<dbReference type="InterPro" id="IPR013783">
    <property type="entry name" value="Ig-like_fold"/>
</dbReference>
<keyword evidence="4 6" id="KW-0812">Transmembrane</keyword>
<name>A0AA47P988_MERPO</name>
<organism evidence="6 7">
    <name type="scientific">Merluccius polli</name>
    <name type="common">Benguela hake</name>
    <name type="synonym">Merluccius cadenati</name>
    <dbReference type="NCBI Taxonomy" id="89951"/>
    <lineage>
        <taxon>Eukaryota</taxon>
        <taxon>Metazoa</taxon>
        <taxon>Chordata</taxon>
        <taxon>Craniata</taxon>
        <taxon>Vertebrata</taxon>
        <taxon>Euteleostomi</taxon>
        <taxon>Actinopterygii</taxon>
        <taxon>Neopterygii</taxon>
        <taxon>Teleostei</taxon>
        <taxon>Neoteleostei</taxon>
        <taxon>Acanthomorphata</taxon>
        <taxon>Zeiogadaria</taxon>
        <taxon>Gadariae</taxon>
        <taxon>Gadiformes</taxon>
        <taxon>Gadoidei</taxon>
        <taxon>Merlucciidae</taxon>
        <taxon>Merluccius</taxon>
    </lineage>
</organism>
<evidence type="ECO:0000313" key="7">
    <source>
        <dbReference type="Proteomes" id="UP001174136"/>
    </source>
</evidence>
<dbReference type="InterPro" id="IPR045219">
    <property type="entry name" value="PKAT"/>
</dbReference>
<dbReference type="EMBL" id="JAOPHQ010000112">
    <property type="protein sequence ID" value="KAK0155746.1"/>
    <property type="molecule type" value="Genomic_DNA"/>
</dbReference>
<dbReference type="InterPro" id="IPR000601">
    <property type="entry name" value="PKD_dom"/>
</dbReference>
<dbReference type="PROSITE" id="PS50093">
    <property type="entry name" value="PKD"/>
    <property type="match status" value="1"/>
</dbReference>
<sequence length="363" mass="40610">MKTSQKVLGSNTNVRSVPVSIPDKMPHHYLLINDLDPQSLRLSVLIWTCLQLLQVSGETDPIVELENVAGKLIFYQNEGNSTCVRDTGELASAVQTVAMFEIFDPEQTLGQTELTYTWDFGNGEVITGTDPVVLYNYTESGNYTLRLQVGANKTQQEIPIAGVYSMDVKVLDVIRNIEMKGPSSYQVAENVSMVFHVDGSPPMWVCWQVVPDCKSVPPVGCTLSVLYSNTLRLDHTFTSTGVHCLNINARNDISALHTSYSVYVGRDPYSNLFFIMSCLAVLAVTFAFIAVIACRPRRPRLLTVRLQIRSRVNGFIRKCTVFKTRWLSYSAIFLNGEEEADMSNGLERGESQPLIPHHDPRYT</sequence>
<keyword evidence="4" id="KW-1133">Transmembrane helix</keyword>
<keyword evidence="2" id="KW-0325">Glycoprotein</keyword>
<evidence type="ECO:0000256" key="4">
    <source>
        <dbReference type="SAM" id="Phobius"/>
    </source>
</evidence>
<dbReference type="PANTHER" id="PTHR11861:SF10">
    <property type="entry name" value="TRANSMEMBRANE PROTEIN 130"/>
    <property type="match status" value="1"/>
</dbReference>
<accession>A0AA47P988</accession>
<dbReference type="CDD" id="cd00146">
    <property type="entry name" value="PKD"/>
    <property type="match status" value="1"/>
</dbReference>
<feature type="region of interest" description="Disordered" evidence="3">
    <location>
        <begin position="344"/>
        <end position="363"/>
    </location>
</feature>
<dbReference type="InterPro" id="IPR035986">
    <property type="entry name" value="PKD_dom_sf"/>
</dbReference>